<dbReference type="Proteomes" id="UP001209570">
    <property type="component" value="Unassembled WGS sequence"/>
</dbReference>
<evidence type="ECO:0000256" key="1">
    <source>
        <dbReference type="SAM" id="Coils"/>
    </source>
</evidence>
<feature type="region of interest" description="Disordered" evidence="2">
    <location>
        <begin position="63"/>
        <end position="82"/>
    </location>
</feature>
<dbReference type="EMBL" id="JAKCXM010001318">
    <property type="protein sequence ID" value="KAJ0391090.1"/>
    <property type="molecule type" value="Genomic_DNA"/>
</dbReference>
<proteinExistence type="predicted"/>
<gene>
    <name evidence="3" type="ORF">P43SY_010345</name>
</gene>
<reference evidence="3" key="1">
    <citation type="submission" date="2021-12" db="EMBL/GenBank/DDBJ databases">
        <title>Prjna785345.</title>
        <authorList>
            <person name="Rujirawat T."/>
            <person name="Krajaejun T."/>
        </authorList>
    </citation>
    <scope>NUCLEOTIDE SEQUENCE</scope>
    <source>
        <strain evidence="3">Pi057C3</strain>
    </source>
</reference>
<keyword evidence="4" id="KW-1185">Reference proteome</keyword>
<feature type="coiled-coil region" evidence="1">
    <location>
        <begin position="104"/>
        <end position="135"/>
    </location>
</feature>
<accession>A0AAD5Q156</accession>
<sequence length="149" mass="17219">MRKSGREEEYLEREQLLDDIDARLRDFEALKTQEKAQKETEKRKREVAGAIVLREAVGQLEKAYAESTGNSSSESDGPPKKKHVLGAFLDKVADQVTSSGDRNNAFKERKLALLERQLEQQQQQLELQREMQKQQFEVLMKLVEKLTKT</sequence>
<evidence type="ECO:0000313" key="4">
    <source>
        <dbReference type="Proteomes" id="UP001209570"/>
    </source>
</evidence>
<organism evidence="3 4">
    <name type="scientific">Pythium insidiosum</name>
    <name type="common">Pythiosis disease agent</name>
    <dbReference type="NCBI Taxonomy" id="114742"/>
    <lineage>
        <taxon>Eukaryota</taxon>
        <taxon>Sar</taxon>
        <taxon>Stramenopiles</taxon>
        <taxon>Oomycota</taxon>
        <taxon>Peronosporomycetes</taxon>
        <taxon>Pythiales</taxon>
        <taxon>Pythiaceae</taxon>
        <taxon>Pythium</taxon>
    </lineage>
</organism>
<protein>
    <submittedName>
        <fullName evidence="3">Uncharacterized protein</fullName>
    </submittedName>
</protein>
<dbReference type="AlphaFoldDB" id="A0AAD5Q156"/>
<name>A0AAD5Q156_PYTIN</name>
<keyword evidence="1" id="KW-0175">Coiled coil</keyword>
<evidence type="ECO:0000313" key="3">
    <source>
        <dbReference type="EMBL" id="KAJ0391090.1"/>
    </source>
</evidence>
<evidence type="ECO:0000256" key="2">
    <source>
        <dbReference type="SAM" id="MobiDB-lite"/>
    </source>
</evidence>
<comment type="caution">
    <text evidence="3">The sequence shown here is derived from an EMBL/GenBank/DDBJ whole genome shotgun (WGS) entry which is preliminary data.</text>
</comment>